<feature type="domain" description="DDE-1" evidence="2">
    <location>
        <begin position="10"/>
        <end position="77"/>
    </location>
</feature>
<dbReference type="Proteomes" id="UP000747542">
    <property type="component" value="Unassembled WGS sequence"/>
</dbReference>
<feature type="compositionally biased region" description="Acidic residues" evidence="1">
    <location>
        <begin position="101"/>
        <end position="120"/>
    </location>
</feature>
<comment type="caution">
    <text evidence="3">The sequence shown here is derived from an EMBL/GenBank/DDBJ whole genome shotgun (WGS) entry which is preliminary data.</text>
</comment>
<reference evidence="3" key="1">
    <citation type="journal article" date="2021" name="Sci. Adv.">
        <title>The American lobster genome reveals insights on longevity, neural, and immune adaptations.</title>
        <authorList>
            <person name="Polinski J.M."/>
            <person name="Zimin A.V."/>
            <person name="Clark K.F."/>
            <person name="Kohn A.B."/>
            <person name="Sadowski N."/>
            <person name="Timp W."/>
            <person name="Ptitsyn A."/>
            <person name="Khanna P."/>
            <person name="Romanova D.Y."/>
            <person name="Williams P."/>
            <person name="Greenwood S.J."/>
            <person name="Moroz L.L."/>
            <person name="Walt D.R."/>
            <person name="Bodnar A.G."/>
        </authorList>
    </citation>
    <scope>NUCLEOTIDE SEQUENCE</scope>
    <source>
        <strain evidence="3">GMGI-L3</strain>
    </source>
</reference>
<evidence type="ECO:0000313" key="4">
    <source>
        <dbReference type="Proteomes" id="UP000747542"/>
    </source>
</evidence>
<dbReference type="GO" id="GO:0003676">
    <property type="term" value="F:nucleic acid binding"/>
    <property type="evidence" value="ECO:0007669"/>
    <property type="project" value="InterPro"/>
</dbReference>
<feature type="region of interest" description="Disordered" evidence="1">
    <location>
        <begin position="101"/>
        <end position="132"/>
    </location>
</feature>
<dbReference type="Pfam" id="PF03184">
    <property type="entry name" value="DDE_1"/>
    <property type="match status" value="1"/>
</dbReference>
<sequence length="146" mass="16848">MDKVKKHLQQNNIVTAGGLTSVLQPLDVSLNKPFKDNIRSEWNKWLVEEEKSFTKGGNMHAPPLDVLCEFVIKSWEAKLIKLLKKCGISNAMDWEEDDFLWRDSDEEEDDNKYPYNEDEVGSPSDSDPYADLFMLDNEQPADFEGF</sequence>
<dbReference type="InterPro" id="IPR004875">
    <property type="entry name" value="DDE_SF_endonuclease_dom"/>
</dbReference>
<evidence type="ECO:0000256" key="1">
    <source>
        <dbReference type="SAM" id="MobiDB-lite"/>
    </source>
</evidence>
<evidence type="ECO:0000259" key="2">
    <source>
        <dbReference type="Pfam" id="PF03184"/>
    </source>
</evidence>
<organism evidence="3 4">
    <name type="scientific">Homarus americanus</name>
    <name type="common">American lobster</name>
    <dbReference type="NCBI Taxonomy" id="6706"/>
    <lineage>
        <taxon>Eukaryota</taxon>
        <taxon>Metazoa</taxon>
        <taxon>Ecdysozoa</taxon>
        <taxon>Arthropoda</taxon>
        <taxon>Crustacea</taxon>
        <taxon>Multicrustacea</taxon>
        <taxon>Malacostraca</taxon>
        <taxon>Eumalacostraca</taxon>
        <taxon>Eucarida</taxon>
        <taxon>Decapoda</taxon>
        <taxon>Pleocyemata</taxon>
        <taxon>Astacidea</taxon>
        <taxon>Nephropoidea</taxon>
        <taxon>Nephropidae</taxon>
        <taxon>Homarus</taxon>
    </lineage>
</organism>
<dbReference type="AlphaFoldDB" id="A0A8J5JY94"/>
<name>A0A8J5JY94_HOMAM</name>
<proteinExistence type="predicted"/>
<accession>A0A8J5JY94</accession>
<dbReference type="EMBL" id="JAHLQT010026447">
    <property type="protein sequence ID" value="KAG7163555.1"/>
    <property type="molecule type" value="Genomic_DNA"/>
</dbReference>
<evidence type="ECO:0000313" key="3">
    <source>
        <dbReference type="EMBL" id="KAG7163555.1"/>
    </source>
</evidence>
<keyword evidence="4" id="KW-1185">Reference proteome</keyword>
<gene>
    <name evidence="3" type="primary">Pogo-L46</name>
    <name evidence="3" type="ORF">Hamer_G002753</name>
</gene>
<protein>
    <submittedName>
        <fullName evidence="3">Pogo transposable element-like 46</fullName>
    </submittedName>
</protein>